<dbReference type="RefSeq" id="WP_091963016.1">
    <property type="nucleotide sequence ID" value="NZ_FMAI01000014.1"/>
</dbReference>
<protein>
    <submittedName>
        <fullName evidence="1">Broad specificity phosphatase PhoE</fullName>
    </submittedName>
</protein>
<dbReference type="Gene3D" id="3.40.50.1240">
    <property type="entry name" value="Phosphoglycerate mutase-like"/>
    <property type="match status" value="1"/>
</dbReference>
<dbReference type="GO" id="GO:0005737">
    <property type="term" value="C:cytoplasm"/>
    <property type="evidence" value="ECO:0007669"/>
    <property type="project" value="TreeGrafter"/>
</dbReference>
<dbReference type="Proteomes" id="UP000199184">
    <property type="component" value="Unassembled WGS sequence"/>
</dbReference>
<proteinExistence type="predicted"/>
<dbReference type="SMART" id="SM00855">
    <property type="entry name" value="PGAM"/>
    <property type="match status" value="1"/>
</dbReference>
<keyword evidence="2" id="KW-1185">Reference proteome</keyword>
<dbReference type="SUPFAM" id="SSF53254">
    <property type="entry name" value="Phosphoglycerate mutase-like"/>
    <property type="match status" value="1"/>
</dbReference>
<accession>A0A1C3XE31</accession>
<evidence type="ECO:0000313" key="1">
    <source>
        <dbReference type="EMBL" id="SCB50469.1"/>
    </source>
</evidence>
<dbReference type="PANTHER" id="PTHR48100:SF1">
    <property type="entry name" value="HISTIDINE PHOSPHATASE FAMILY PROTEIN-RELATED"/>
    <property type="match status" value="1"/>
</dbReference>
<dbReference type="EMBL" id="FMAI01000014">
    <property type="protein sequence ID" value="SCB50469.1"/>
    <property type="molecule type" value="Genomic_DNA"/>
</dbReference>
<dbReference type="PANTHER" id="PTHR48100">
    <property type="entry name" value="BROAD-SPECIFICITY PHOSPHATASE YOR283W-RELATED"/>
    <property type="match status" value="1"/>
</dbReference>
<dbReference type="InterPro" id="IPR013078">
    <property type="entry name" value="His_Pase_superF_clade-1"/>
</dbReference>
<name>A0A1C3XE31_9BRAD</name>
<organism evidence="1 2">
    <name type="scientific">Bradyrhizobium shewense</name>
    <dbReference type="NCBI Taxonomy" id="1761772"/>
    <lineage>
        <taxon>Bacteria</taxon>
        <taxon>Pseudomonadati</taxon>
        <taxon>Pseudomonadota</taxon>
        <taxon>Alphaproteobacteria</taxon>
        <taxon>Hyphomicrobiales</taxon>
        <taxon>Nitrobacteraceae</taxon>
        <taxon>Bradyrhizobium</taxon>
    </lineage>
</organism>
<sequence>MVGIIHLVRHGHHALLGHTLCGRMNGVTLDDIGCEEVARCATNVSPQSALIQSSPQRRCMQSASILAAHFGSAIEIVPALDELDYGEWTGRSFEELGRDPRWSRWNKRRGSTRPPGGESMRSLQNRVVGHLEQLRNDNSTGAVIAVSHAEPIRAALLHYARRRLDDFLSIEIDPSSISTLSADKGGFRITGINQRVPA</sequence>
<evidence type="ECO:0000313" key="2">
    <source>
        <dbReference type="Proteomes" id="UP000199184"/>
    </source>
</evidence>
<dbReference type="CDD" id="cd07067">
    <property type="entry name" value="HP_PGM_like"/>
    <property type="match status" value="1"/>
</dbReference>
<dbReference type="GO" id="GO:0016791">
    <property type="term" value="F:phosphatase activity"/>
    <property type="evidence" value="ECO:0007669"/>
    <property type="project" value="TreeGrafter"/>
</dbReference>
<dbReference type="Pfam" id="PF00300">
    <property type="entry name" value="His_Phos_1"/>
    <property type="match status" value="1"/>
</dbReference>
<dbReference type="AlphaFoldDB" id="A0A1C3XE31"/>
<gene>
    <name evidence="1" type="ORF">GA0061098_1014158</name>
</gene>
<dbReference type="InterPro" id="IPR029033">
    <property type="entry name" value="His_PPase_superfam"/>
</dbReference>
<dbReference type="InterPro" id="IPR050275">
    <property type="entry name" value="PGM_Phosphatase"/>
</dbReference>
<reference evidence="2" key="1">
    <citation type="submission" date="2016-08" db="EMBL/GenBank/DDBJ databases">
        <authorList>
            <person name="Varghese N."/>
            <person name="Submissions Spin"/>
        </authorList>
    </citation>
    <scope>NUCLEOTIDE SEQUENCE [LARGE SCALE GENOMIC DNA]</scope>
    <source>
        <strain evidence="2">ERR11</strain>
    </source>
</reference>